<accession>A0A5B7DRC1</accession>
<keyword evidence="3" id="KW-1185">Reference proteome</keyword>
<organism evidence="2 3">
    <name type="scientific">Portunus trituberculatus</name>
    <name type="common">Swimming crab</name>
    <name type="synonym">Neptunus trituberculatus</name>
    <dbReference type="NCBI Taxonomy" id="210409"/>
    <lineage>
        <taxon>Eukaryota</taxon>
        <taxon>Metazoa</taxon>
        <taxon>Ecdysozoa</taxon>
        <taxon>Arthropoda</taxon>
        <taxon>Crustacea</taxon>
        <taxon>Multicrustacea</taxon>
        <taxon>Malacostraca</taxon>
        <taxon>Eumalacostraca</taxon>
        <taxon>Eucarida</taxon>
        <taxon>Decapoda</taxon>
        <taxon>Pleocyemata</taxon>
        <taxon>Brachyura</taxon>
        <taxon>Eubrachyura</taxon>
        <taxon>Portunoidea</taxon>
        <taxon>Portunidae</taxon>
        <taxon>Portuninae</taxon>
        <taxon>Portunus</taxon>
    </lineage>
</organism>
<evidence type="ECO:0000313" key="2">
    <source>
        <dbReference type="EMBL" id="MPC23594.1"/>
    </source>
</evidence>
<proteinExistence type="predicted"/>
<feature type="compositionally biased region" description="Basic and acidic residues" evidence="1">
    <location>
        <begin position="1"/>
        <end position="35"/>
    </location>
</feature>
<protein>
    <submittedName>
        <fullName evidence="2">Uncharacterized protein</fullName>
    </submittedName>
</protein>
<sequence>MKNKTQHEKTEETKDGGKRERVREEGREVGRKDAESYPPAPYSLQNITICLYSDSCALLPFSGGFLLPAARRDLPSPLFSELNEDELFSSKLCQSRLGGEPQAVALISSHPALTLARAYQRRTDHSLRPLALQAPLLTHAFLAR</sequence>
<name>A0A5B7DRC1_PORTR</name>
<evidence type="ECO:0000313" key="3">
    <source>
        <dbReference type="Proteomes" id="UP000324222"/>
    </source>
</evidence>
<evidence type="ECO:0000256" key="1">
    <source>
        <dbReference type="SAM" id="MobiDB-lite"/>
    </source>
</evidence>
<dbReference type="AlphaFoldDB" id="A0A5B7DRC1"/>
<comment type="caution">
    <text evidence="2">The sequence shown here is derived from an EMBL/GenBank/DDBJ whole genome shotgun (WGS) entry which is preliminary data.</text>
</comment>
<feature type="region of interest" description="Disordered" evidence="1">
    <location>
        <begin position="1"/>
        <end position="40"/>
    </location>
</feature>
<reference evidence="2 3" key="1">
    <citation type="submission" date="2019-05" db="EMBL/GenBank/DDBJ databases">
        <title>Another draft genome of Portunus trituberculatus and its Hox gene families provides insights of decapod evolution.</title>
        <authorList>
            <person name="Jeong J.-H."/>
            <person name="Song I."/>
            <person name="Kim S."/>
            <person name="Choi T."/>
            <person name="Kim D."/>
            <person name="Ryu S."/>
            <person name="Kim W."/>
        </authorList>
    </citation>
    <scope>NUCLEOTIDE SEQUENCE [LARGE SCALE GENOMIC DNA]</scope>
    <source>
        <tissue evidence="2">Muscle</tissue>
    </source>
</reference>
<gene>
    <name evidence="2" type="ORF">E2C01_016651</name>
</gene>
<dbReference type="Proteomes" id="UP000324222">
    <property type="component" value="Unassembled WGS sequence"/>
</dbReference>
<dbReference type="EMBL" id="VSRR010001228">
    <property type="protein sequence ID" value="MPC23594.1"/>
    <property type="molecule type" value="Genomic_DNA"/>
</dbReference>